<comment type="caution">
    <text evidence="4">The sequence shown here is derived from an EMBL/GenBank/DDBJ whole genome shotgun (WGS) entry which is preliminary data.</text>
</comment>
<keyword evidence="2" id="KW-0378">Hydrolase</keyword>
<dbReference type="InterPro" id="IPR020084">
    <property type="entry name" value="NUDIX_hydrolase_CS"/>
</dbReference>
<evidence type="ECO:0000256" key="1">
    <source>
        <dbReference type="ARBA" id="ARBA00022737"/>
    </source>
</evidence>
<accession>A0A5N6NI40</accession>
<dbReference type="Gene3D" id="3.90.79.10">
    <property type="entry name" value="Nucleoside Triphosphate Pyrophosphohydrolase"/>
    <property type="match status" value="1"/>
</dbReference>
<dbReference type="PROSITE" id="PS51462">
    <property type="entry name" value="NUDIX"/>
    <property type="match status" value="1"/>
</dbReference>
<protein>
    <recommendedName>
        <fullName evidence="3">Nudix hydrolase domain-containing protein</fullName>
    </recommendedName>
</protein>
<dbReference type="AlphaFoldDB" id="A0A5N6NI40"/>
<evidence type="ECO:0000313" key="4">
    <source>
        <dbReference type="EMBL" id="KAD4888741.1"/>
    </source>
</evidence>
<proteinExistence type="predicted"/>
<keyword evidence="1" id="KW-0677">Repeat</keyword>
<dbReference type="OrthoDB" id="447842at2759"/>
<dbReference type="Gene3D" id="3.30.40.10">
    <property type="entry name" value="Zinc/RING finger domain, C3HC4 (zinc finger)"/>
    <property type="match status" value="1"/>
</dbReference>
<evidence type="ECO:0000256" key="2">
    <source>
        <dbReference type="ARBA" id="ARBA00022801"/>
    </source>
</evidence>
<dbReference type="InterPro" id="IPR015797">
    <property type="entry name" value="NUDIX_hydrolase-like_dom_sf"/>
</dbReference>
<feature type="domain" description="Nudix hydrolase" evidence="3">
    <location>
        <begin position="57"/>
        <end position="180"/>
    </location>
</feature>
<reference evidence="4 5" key="1">
    <citation type="submission" date="2019-05" db="EMBL/GenBank/DDBJ databases">
        <title>Mikania micrantha, genome provides insights into the molecular mechanism of rapid growth.</title>
        <authorList>
            <person name="Liu B."/>
        </authorList>
    </citation>
    <scope>NUCLEOTIDE SEQUENCE [LARGE SCALE GENOMIC DNA]</scope>
    <source>
        <strain evidence="4">NLD-2019</strain>
        <tissue evidence="4">Leaf</tissue>
    </source>
</reference>
<dbReference type="Pfam" id="PF00293">
    <property type="entry name" value="NUDIX"/>
    <property type="match status" value="1"/>
</dbReference>
<name>A0A5N6NI40_9ASTR</name>
<evidence type="ECO:0000259" key="3">
    <source>
        <dbReference type="PROSITE" id="PS51462"/>
    </source>
</evidence>
<dbReference type="PANTHER" id="PTHR43222">
    <property type="entry name" value="NUDIX HYDROLASE 23"/>
    <property type="match status" value="1"/>
</dbReference>
<dbReference type="Pfam" id="PF03107">
    <property type="entry name" value="C1_2"/>
    <property type="match status" value="2"/>
</dbReference>
<dbReference type="GO" id="GO:0016787">
    <property type="term" value="F:hydrolase activity"/>
    <property type="evidence" value="ECO:0007669"/>
    <property type="project" value="UniProtKB-KW"/>
</dbReference>
<dbReference type="Gene3D" id="2.20.70.10">
    <property type="match status" value="1"/>
</dbReference>
<dbReference type="CDD" id="cd04511">
    <property type="entry name" value="NUDIX_Hydrolase"/>
    <property type="match status" value="1"/>
</dbReference>
<evidence type="ECO:0000313" key="5">
    <source>
        <dbReference type="Proteomes" id="UP000326396"/>
    </source>
</evidence>
<dbReference type="PANTHER" id="PTHR43222:SF2">
    <property type="entry name" value="NUDIX HYDROLASE 23, CHLOROPLASTIC"/>
    <property type="match status" value="1"/>
</dbReference>
<dbReference type="InterPro" id="IPR000086">
    <property type="entry name" value="NUDIX_hydrolase_dom"/>
</dbReference>
<dbReference type="InterPro" id="IPR013083">
    <property type="entry name" value="Znf_RING/FYVE/PHD"/>
</dbReference>
<dbReference type="SUPFAM" id="SSF55811">
    <property type="entry name" value="Nudix"/>
    <property type="match status" value="1"/>
</dbReference>
<dbReference type="Pfam" id="PF14803">
    <property type="entry name" value="Zn_ribbon_Nudix"/>
    <property type="match status" value="1"/>
</dbReference>
<dbReference type="InterPro" id="IPR029401">
    <property type="entry name" value="Nudix_N"/>
</dbReference>
<organism evidence="4 5">
    <name type="scientific">Mikania micrantha</name>
    <name type="common">bitter vine</name>
    <dbReference type="NCBI Taxonomy" id="192012"/>
    <lineage>
        <taxon>Eukaryota</taxon>
        <taxon>Viridiplantae</taxon>
        <taxon>Streptophyta</taxon>
        <taxon>Embryophyta</taxon>
        <taxon>Tracheophyta</taxon>
        <taxon>Spermatophyta</taxon>
        <taxon>Magnoliopsida</taxon>
        <taxon>eudicotyledons</taxon>
        <taxon>Gunneridae</taxon>
        <taxon>Pentapetalae</taxon>
        <taxon>asterids</taxon>
        <taxon>campanulids</taxon>
        <taxon>Asterales</taxon>
        <taxon>Asteraceae</taxon>
        <taxon>Asteroideae</taxon>
        <taxon>Heliantheae alliance</taxon>
        <taxon>Eupatorieae</taxon>
        <taxon>Mikania</taxon>
    </lineage>
</organism>
<sequence>MLTIFCNLFIKRSTVQGNTRKINFCQLCGGPTKYEKPDGDEKERAICTICGKISYENPKMVVGCLIEHDNKVLLCKRKIQPSYGLWTLPAGYMEIGESATEGAIRETWEEAGAKVRVISPFAQLDIPLIGQSYLIFLAKLMTPHFSPGRESSECQLFAHEDIPYESLSFSSMLITLKLYIEDIKVGKPKFHYGLINKRTLKHTSDQSHNLVLLSSPAYPEGVFKCNACGSHGNGFSYHCRECQLDLHVVCASMPRSIDHEAHGHTINLCFRPPYETHGFKCDLCKQPGSNQWLYRCDSCDFDVHLNCATIRTTSRAIPPPSPPIQSYNSWIAPTTTVSRSVQSTRPNAFANNMAGHIIEGLVGSVTQEIIQYVFDGMGSSNN</sequence>
<dbReference type="Proteomes" id="UP000326396">
    <property type="component" value="Linkage Group LG19"/>
</dbReference>
<dbReference type="InterPro" id="IPR046349">
    <property type="entry name" value="C1-like_sf"/>
</dbReference>
<gene>
    <name evidence="4" type="ORF">E3N88_20814</name>
</gene>
<dbReference type="SUPFAM" id="SSF57889">
    <property type="entry name" value="Cysteine-rich domain"/>
    <property type="match status" value="2"/>
</dbReference>
<dbReference type="PROSITE" id="PS00893">
    <property type="entry name" value="NUDIX_BOX"/>
    <property type="match status" value="1"/>
</dbReference>
<dbReference type="InterPro" id="IPR004146">
    <property type="entry name" value="DC1"/>
</dbReference>
<keyword evidence="5" id="KW-1185">Reference proteome</keyword>
<dbReference type="EMBL" id="SZYD01000011">
    <property type="protein sequence ID" value="KAD4888741.1"/>
    <property type="molecule type" value="Genomic_DNA"/>
</dbReference>